<reference evidence="6 7" key="1">
    <citation type="submission" date="2018-05" db="EMBL/GenBank/DDBJ databases">
        <title>Brachybacterium sp. M1HQ-2T, whole genome shotgun sequence.</title>
        <authorList>
            <person name="Tuo L."/>
        </authorList>
    </citation>
    <scope>NUCLEOTIDE SEQUENCE [LARGE SCALE GENOMIC DNA]</scope>
    <source>
        <strain evidence="6 7">M1HQ-2</strain>
    </source>
</reference>
<evidence type="ECO:0000313" key="7">
    <source>
        <dbReference type="Proteomes" id="UP000245590"/>
    </source>
</evidence>
<dbReference type="EMBL" id="QFKX01000001">
    <property type="protein sequence ID" value="PWH07105.1"/>
    <property type="molecule type" value="Genomic_DNA"/>
</dbReference>
<dbReference type="Pfam" id="PF03466">
    <property type="entry name" value="LysR_substrate"/>
    <property type="match status" value="1"/>
</dbReference>
<keyword evidence="2" id="KW-0805">Transcription regulation</keyword>
<evidence type="ECO:0000256" key="1">
    <source>
        <dbReference type="ARBA" id="ARBA00009437"/>
    </source>
</evidence>
<dbReference type="PROSITE" id="PS50931">
    <property type="entry name" value="HTH_LYSR"/>
    <property type="match status" value="1"/>
</dbReference>
<dbReference type="GO" id="GO:0032993">
    <property type="term" value="C:protein-DNA complex"/>
    <property type="evidence" value="ECO:0007669"/>
    <property type="project" value="TreeGrafter"/>
</dbReference>
<feature type="domain" description="HTH lysR-type" evidence="5">
    <location>
        <begin position="12"/>
        <end position="69"/>
    </location>
</feature>
<dbReference type="PRINTS" id="PR00039">
    <property type="entry name" value="HTHLYSR"/>
</dbReference>
<evidence type="ECO:0000256" key="4">
    <source>
        <dbReference type="ARBA" id="ARBA00023163"/>
    </source>
</evidence>
<gene>
    <name evidence="6" type="ORF">DEO23_00090</name>
</gene>
<evidence type="ECO:0000256" key="3">
    <source>
        <dbReference type="ARBA" id="ARBA00023125"/>
    </source>
</evidence>
<dbReference type="OrthoDB" id="3636008at2"/>
<accession>A0A2U2RMU1</accession>
<dbReference type="GO" id="GO:0003677">
    <property type="term" value="F:DNA binding"/>
    <property type="evidence" value="ECO:0007669"/>
    <property type="project" value="UniProtKB-KW"/>
</dbReference>
<dbReference type="GO" id="GO:0003700">
    <property type="term" value="F:DNA-binding transcription factor activity"/>
    <property type="evidence" value="ECO:0007669"/>
    <property type="project" value="InterPro"/>
</dbReference>
<dbReference type="SUPFAM" id="SSF46785">
    <property type="entry name" value="Winged helix' DNA-binding domain"/>
    <property type="match status" value="1"/>
</dbReference>
<keyword evidence="3" id="KW-0238">DNA-binding</keyword>
<dbReference type="AlphaFoldDB" id="A0A2U2RMU1"/>
<evidence type="ECO:0000256" key="2">
    <source>
        <dbReference type="ARBA" id="ARBA00023015"/>
    </source>
</evidence>
<comment type="caution">
    <text evidence="6">The sequence shown here is derived from an EMBL/GenBank/DDBJ whole genome shotgun (WGS) entry which is preliminary data.</text>
</comment>
<dbReference type="Gene3D" id="3.40.190.10">
    <property type="entry name" value="Periplasmic binding protein-like II"/>
    <property type="match status" value="2"/>
</dbReference>
<keyword evidence="7" id="KW-1185">Reference proteome</keyword>
<dbReference type="Gene3D" id="1.10.10.10">
    <property type="entry name" value="Winged helix-like DNA-binding domain superfamily/Winged helix DNA-binding domain"/>
    <property type="match status" value="1"/>
</dbReference>
<sequence>MSSISRTYARGMEIHQLRYVELVAREASFTAAARRARVSQSALSTQIAKLERELGHRLFDRGRHGAIPTAAGERLISRSRDALRALDGISETAHELSGQLIGTVRIGAVVGCEMPWLSTGIAGFVARHPGVALSYGEGASDGLLEGLRAGRLDLALVGHAGPFPADLTGTLLVDGPLVVLRPDSPDQEGLRGEPVRPADLKDARVITLPPGTGARAALDRTTRAAGIPLRPTFEANSGAMVIDLVRKGAGTGILAAGMVEPPPEGITVSPLSGSASSSLSLAHRPTPSTATSGLLEMLLDALGT</sequence>
<evidence type="ECO:0000313" key="6">
    <source>
        <dbReference type="EMBL" id="PWH07105.1"/>
    </source>
</evidence>
<dbReference type="PANTHER" id="PTHR30346:SF28">
    <property type="entry name" value="HTH-TYPE TRANSCRIPTIONAL REGULATOR CYNR"/>
    <property type="match status" value="1"/>
</dbReference>
<dbReference type="PANTHER" id="PTHR30346">
    <property type="entry name" value="TRANSCRIPTIONAL DUAL REGULATOR HCAR-RELATED"/>
    <property type="match status" value="1"/>
</dbReference>
<dbReference type="Pfam" id="PF00126">
    <property type="entry name" value="HTH_1"/>
    <property type="match status" value="1"/>
</dbReference>
<proteinExistence type="inferred from homology"/>
<dbReference type="SUPFAM" id="SSF53850">
    <property type="entry name" value="Periplasmic binding protein-like II"/>
    <property type="match status" value="1"/>
</dbReference>
<evidence type="ECO:0000259" key="5">
    <source>
        <dbReference type="PROSITE" id="PS50931"/>
    </source>
</evidence>
<comment type="similarity">
    <text evidence="1">Belongs to the LysR transcriptional regulatory family.</text>
</comment>
<name>A0A2U2RMU1_9MICO</name>
<dbReference type="InterPro" id="IPR005119">
    <property type="entry name" value="LysR_subst-bd"/>
</dbReference>
<keyword evidence="4" id="KW-0804">Transcription</keyword>
<protein>
    <submittedName>
        <fullName evidence="6">LysR family transcriptional regulator</fullName>
    </submittedName>
</protein>
<organism evidence="6 7">
    <name type="scientific">Brachybacterium endophyticum</name>
    <dbReference type="NCBI Taxonomy" id="2182385"/>
    <lineage>
        <taxon>Bacteria</taxon>
        <taxon>Bacillati</taxon>
        <taxon>Actinomycetota</taxon>
        <taxon>Actinomycetes</taxon>
        <taxon>Micrococcales</taxon>
        <taxon>Dermabacteraceae</taxon>
        <taxon>Brachybacterium</taxon>
    </lineage>
</organism>
<dbReference type="InterPro" id="IPR036390">
    <property type="entry name" value="WH_DNA-bd_sf"/>
</dbReference>
<dbReference type="InterPro" id="IPR036388">
    <property type="entry name" value="WH-like_DNA-bd_sf"/>
</dbReference>
<dbReference type="InterPro" id="IPR000847">
    <property type="entry name" value="LysR_HTH_N"/>
</dbReference>
<dbReference type="Proteomes" id="UP000245590">
    <property type="component" value="Unassembled WGS sequence"/>
</dbReference>
<dbReference type="FunFam" id="1.10.10.10:FF:000001">
    <property type="entry name" value="LysR family transcriptional regulator"/>
    <property type="match status" value="1"/>
</dbReference>